<sequence>MDASLVSAASGAGAKEIAPLLVLRKAMDIQEQSVLTLLDSVPQVSASNNPPNLGQNIDVKA</sequence>
<evidence type="ECO:0000313" key="2">
    <source>
        <dbReference type="Proteomes" id="UP000509597"/>
    </source>
</evidence>
<keyword evidence="2" id="KW-1185">Reference proteome</keyword>
<organism evidence="1 2">
    <name type="scientific">Chitinibacter bivalviorum</name>
    <dbReference type="NCBI Taxonomy" id="2739434"/>
    <lineage>
        <taxon>Bacteria</taxon>
        <taxon>Pseudomonadati</taxon>
        <taxon>Pseudomonadota</taxon>
        <taxon>Betaproteobacteria</taxon>
        <taxon>Neisseriales</taxon>
        <taxon>Chitinibacteraceae</taxon>
        <taxon>Chitinibacter</taxon>
    </lineage>
</organism>
<dbReference type="Pfam" id="PF14070">
    <property type="entry name" value="YjfB_motility"/>
    <property type="match status" value="1"/>
</dbReference>
<dbReference type="KEGG" id="chiz:HQ393_06060"/>
<gene>
    <name evidence="1" type="ORF">HQ393_06060</name>
</gene>
<dbReference type="Proteomes" id="UP000509597">
    <property type="component" value="Chromosome"/>
</dbReference>
<dbReference type="AlphaFoldDB" id="A0A7H9BI26"/>
<protein>
    <submittedName>
        <fullName evidence="1">YjfB family protein</fullName>
    </submittedName>
</protein>
<evidence type="ECO:0000313" key="1">
    <source>
        <dbReference type="EMBL" id="QLG87858.1"/>
    </source>
</evidence>
<reference evidence="1 2" key="1">
    <citation type="submission" date="2020-07" db="EMBL/GenBank/DDBJ databases">
        <title>Complete genome sequence of Chitinibacter sp. 2T18.</title>
        <authorList>
            <person name="Bae J.-W."/>
            <person name="Choi J.-W."/>
        </authorList>
    </citation>
    <scope>NUCLEOTIDE SEQUENCE [LARGE SCALE GENOMIC DNA]</scope>
    <source>
        <strain evidence="1 2">2T18</strain>
    </source>
</reference>
<dbReference type="RefSeq" id="WP_179357938.1">
    <property type="nucleotide sequence ID" value="NZ_CP058627.1"/>
</dbReference>
<accession>A0A7H9BI26</accession>
<proteinExistence type="predicted"/>
<name>A0A7H9BI26_9NEIS</name>
<dbReference type="EMBL" id="CP058627">
    <property type="protein sequence ID" value="QLG87858.1"/>
    <property type="molecule type" value="Genomic_DNA"/>
</dbReference>
<dbReference type="InterPro" id="IPR025906">
    <property type="entry name" value="YjfB_motility"/>
</dbReference>